<feature type="domain" description="GGDEF" evidence="4">
    <location>
        <begin position="268"/>
        <end position="399"/>
    </location>
</feature>
<dbReference type="Proteomes" id="UP001267710">
    <property type="component" value="Unassembled WGS sequence"/>
</dbReference>
<proteinExistence type="predicted"/>
<dbReference type="SUPFAM" id="SSF55073">
    <property type="entry name" value="Nucleotide cyclase"/>
    <property type="match status" value="1"/>
</dbReference>
<dbReference type="SMART" id="SM00267">
    <property type="entry name" value="GGDEF"/>
    <property type="match status" value="1"/>
</dbReference>
<dbReference type="Pfam" id="PF00990">
    <property type="entry name" value="GGDEF"/>
    <property type="match status" value="1"/>
</dbReference>
<feature type="transmembrane region" description="Helical" evidence="3">
    <location>
        <begin position="143"/>
        <end position="160"/>
    </location>
</feature>
<feature type="transmembrane region" description="Helical" evidence="3">
    <location>
        <begin position="61"/>
        <end position="80"/>
    </location>
</feature>
<comment type="catalytic activity">
    <reaction evidence="2">
        <text>2 GTP = 3',3'-c-di-GMP + 2 diphosphate</text>
        <dbReference type="Rhea" id="RHEA:24898"/>
        <dbReference type="ChEBI" id="CHEBI:33019"/>
        <dbReference type="ChEBI" id="CHEBI:37565"/>
        <dbReference type="ChEBI" id="CHEBI:58805"/>
        <dbReference type="EC" id="2.7.7.65"/>
    </reaction>
</comment>
<dbReference type="InterPro" id="IPR050469">
    <property type="entry name" value="Diguanylate_Cyclase"/>
</dbReference>
<evidence type="ECO:0000256" key="2">
    <source>
        <dbReference type="ARBA" id="ARBA00034247"/>
    </source>
</evidence>
<dbReference type="InterPro" id="IPR000160">
    <property type="entry name" value="GGDEF_dom"/>
</dbReference>
<comment type="caution">
    <text evidence="5">The sequence shown here is derived from an EMBL/GenBank/DDBJ whole genome shotgun (WGS) entry which is preliminary data.</text>
</comment>
<keyword evidence="3" id="KW-1133">Transmembrane helix</keyword>
<dbReference type="PANTHER" id="PTHR45138">
    <property type="entry name" value="REGULATORY COMPONENTS OF SENSORY TRANSDUCTION SYSTEM"/>
    <property type="match status" value="1"/>
</dbReference>
<dbReference type="NCBIfam" id="TIGR00254">
    <property type="entry name" value="GGDEF"/>
    <property type="match status" value="1"/>
</dbReference>
<evidence type="ECO:0000256" key="1">
    <source>
        <dbReference type="ARBA" id="ARBA00012528"/>
    </source>
</evidence>
<dbReference type="EMBL" id="JAVIZX010000001">
    <property type="protein sequence ID" value="MDR6212768.1"/>
    <property type="molecule type" value="Genomic_DNA"/>
</dbReference>
<evidence type="ECO:0000259" key="4">
    <source>
        <dbReference type="PROSITE" id="PS50887"/>
    </source>
</evidence>
<dbReference type="PROSITE" id="PS50887">
    <property type="entry name" value="GGDEF"/>
    <property type="match status" value="1"/>
</dbReference>
<evidence type="ECO:0000313" key="5">
    <source>
        <dbReference type="EMBL" id="MDR6212768.1"/>
    </source>
</evidence>
<keyword evidence="6" id="KW-1185">Reference proteome</keyword>
<feature type="transmembrane region" description="Helical" evidence="3">
    <location>
        <begin position="165"/>
        <end position="185"/>
    </location>
</feature>
<feature type="transmembrane region" description="Helical" evidence="3">
    <location>
        <begin position="119"/>
        <end position="137"/>
    </location>
</feature>
<dbReference type="InterPro" id="IPR029787">
    <property type="entry name" value="Nucleotide_cyclase"/>
</dbReference>
<reference evidence="5 6" key="1">
    <citation type="submission" date="2023-08" db="EMBL/GenBank/DDBJ databases">
        <title>Functional and genomic diversity of the sorghum phyllosphere microbiome.</title>
        <authorList>
            <person name="Shade A."/>
        </authorList>
    </citation>
    <scope>NUCLEOTIDE SEQUENCE [LARGE SCALE GENOMIC DNA]</scope>
    <source>
        <strain evidence="5 6">SORGH_AS_0335</strain>
    </source>
</reference>
<feature type="transmembrane region" description="Helical" evidence="3">
    <location>
        <begin position="86"/>
        <end position="107"/>
    </location>
</feature>
<name>A0ABU1I8D3_9BURK</name>
<keyword evidence="3" id="KW-0812">Transmembrane</keyword>
<feature type="transmembrane region" description="Helical" evidence="3">
    <location>
        <begin position="197"/>
        <end position="215"/>
    </location>
</feature>
<accession>A0ABU1I8D3</accession>
<keyword evidence="5" id="KW-0548">Nucleotidyltransferase</keyword>
<organism evidence="5 6">
    <name type="scientific">Paracidovorax wautersii</name>
    <dbReference type="NCBI Taxonomy" id="1177982"/>
    <lineage>
        <taxon>Bacteria</taxon>
        <taxon>Pseudomonadati</taxon>
        <taxon>Pseudomonadota</taxon>
        <taxon>Betaproteobacteria</taxon>
        <taxon>Burkholderiales</taxon>
        <taxon>Comamonadaceae</taxon>
        <taxon>Paracidovorax</taxon>
    </lineage>
</organism>
<dbReference type="Gene3D" id="3.30.70.270">
    <property type="match status" value="1"/>
</dbReference>
<keyword evidence="3" id="KW-0472">Membrane</keyword>
<dbReference type="InterPro" id="IPR043128">
    <property type="entry name" value="Rev_trsase/Diguanyl_cyclase"/>
</dbReference>
<evidence type="ECO:0000313" key="6">
    <source>
        <dbReference type="Proteomes" id="UP001267710"/>
    </source>
</evidence>
<dbReference type="RefSeq" id="WP_309825753.1">
    <property type="nucleotide sequence ID" value="NZ_JAVIZX010000001.1"/>
</dbReference>
<dbReference type="GO" id="GO:0052621">
    <property type="term" value="F:diguanylate cyclase activity"/>
    <property type="evidence" value="ECO:0007669"/>
    <property type="project" value="UniProtKB-EC"/>
</dbReference>
<sequence length="420" mass="45896">MSFAKLRQTLQAWGQPRFASTDAFALSEGVTDFDESLQVHASRLQAAKALGLEMGGPRRRWAPVWLAGLFLLCLLAFRAFGVVGWGTVAIAGAIVALSVAVFVGVFRAGRHAPFSERRLKLPIVGVACSCLLLVFYLEPVTQILLAPFLFVTLAYGLLTLSRRAALVLCAGILIGYAAVMGLHYGAARNAALLRLEALHWLALALAMPAFVLLMGRVRLLHQMLHQTSRQIRTIEETAQRDALAGCYNRRHILAVLEEQKQLADESGIPLCMAVLDLDHFKRINDACGHLAGDEVLRTFARLVQQNVRADDILGRYGGEEFLLIFPGTPLLVALNTCERVRAQVESHAWEGPLPGRVTVSTGVTQYVLGESVMEFFARADTAMYLAKEGGRNQVVVEEPVARGAGLPAGTDPQRYETGYF</sequence>
<dbReference type="PANTHER" id="PTHR45138:SF9">
    <property type="entry name" value="DIGUANYLATE CYCLASE DGCM-RELATED"/>
    <property type="match status" value="1"/>
</dbReference>
<keyword evidence="5" id="KW-0808">Transferase</keyword>
<dbReference type="EC" id="2.7.7.65" evidence="1"/>
<evidence type="ECO:0000256" key="3">
    <source>
        <dbReference type="SAM" id="Phobius"/>
    </source>
</evidence>
<dbReference type="CDD" id="cd01949">
    <property type="entry name" value="GGDEF"/>
    <property type="match status" value="1"/>
</dbReference>
<protein>
    <recommendedName>
        <fullName evidence="1">diguanylate cyclase</fullName>
        <ecNumber evidence="1">2.7.7.65</ecNumber>
    </recommendedName>
</protein>
<gene>
    <name evidence="5" type="ORF">QE399_000457</name>
</gene>